<dbReference type="PANTHER" id="PTHR12466">
    <property type="entry name" value="CDC73 DOMAIN PROTEIN"/>
    <property type="match status" value="1"/>
</dbReference>
<dbReference type="InterPro" id="IPR038103">
    <property type="entry name" value="CDC73_C_sf"/>
</dbReference>
<dbReference type="InterPro" id="IPR007852">
    <property type="entry name" value="Cdc73/Parafibromin"/>
</dbReference>
<evidence type="ECO:0000313" key="8">
    <source>
        <dbReference type="EMBL" id="CAE0757297.1"/>
    </source>
</evidence>
<dbReference type="Gene3D" id="3.40.50.11990">
    <property type="entry name" value="RNA polymerase II accessory factor, Cdc73 C-terminal domain"/>
    <property type="match status" value="1"/>
</dbReference>
<dbReference type="GO" id="GO:0016593">
    <property type="term" value="C:Cdc73/Paf1 complex"/>
    <property type="evidence" value="ECO:0007669"/>
    <property type="project" value="InterPro"/>
</dbReference>
<dbReference type="GO" id="GO:0006368">
    <property type="term" value="P:transcription elongation by RNA polymerase II"/>
    <property type="evidence" value="ECO:0007669"/>
    <property type="project" value="InterPro"/>
</dbReference>
<dbReference type="GO" id="GO:0000993">
    <property type="term" value="F:RNA polymerase II complex binding"/>
    <property type="evidence" value="ECO:0007669"/>
    <property type="project" value="TreeGrafter"/>
</dbReference>
<evidence type="ECO:0000256" key="1">
    <source>
        <dbReference type="ARBA" id="ARBA00004123"/>
    </source>
</evidence>
<dbReference type="EMBL" id="HBIZ01015974">
    <property type="protein sequence ID" value="CAE0757297.1"/>
    <property type="molecule type" value="Transcribed_RNA"/>
</dbReference>
<evidence type="ECO:0000256" key="2">
    <source>
        <dbReference type="ARBA" id="ARBA00010427"/>
    </source>
</evidence>
<dbReference type="GO" id="GO:0032968">
    <property type="term" value="P:positive regulation of transcription elongation by RNA polymerase II"/>
    <property type="evidence" value="ECO:0007669"/>
    <property type="project" value="TreeGrafter"/>
</dbReference>
<reference evidence="8" key="1">
    <citation type="submission" date="2021-01" db="EMBL/GenBank/DDBJ databases">
        <authorList>
            <person name="Corre E."/>
            <person name="Pelletier E."/>
            <person name="Niang G."/>
            <person name="Scheremetjew M."/>
            <person name="Finn R."/>
            <person name="Kale V."/>
            <person name="Holt S."/>
            <person name="Cochrane G."/>
            <person name="Meng A."/>
            <person name="Brown T."/>
            <person name="Cohen L."/>
        </authorList>
    </citation>
    <scope>NUCLEOTIDE SEQUENCE</scope>
    <source>
        <strain evidence="8">CCMP645</strain>
    </source>
</reference>
<dbReference type="InterPro" id="IPR032041">
    <property type="entry name" value="Cdc73_N"/>
</dbReference>
<proteinExistence type="inferred from homology"/>
<sequence length="581" mass="63551">MSISDPLTLLRDFTTSGRNVQLLENHIVFGSTRFERSAPSAYREARKKGSYYPIDALCFFLQNHDKPHAEYVGLCGKEKVKPVTLTDRKALYEYLTGIIDTTPSIDIEGVPAVQPVRAAGSEKLSDDYGKGEQAAGDMEMEEAVEDEEAVAEKRARAAEQARETAARVAEAKTAFAKIIDAPGDAQAEPSADGDEPGSQAAKAANAEKPMHAARAFLKADYSVTKAIVKRELRMRTRQSVLLAPVASTFPVVTQILEGFRKKNAALLEVEARRARHGHPPPAAHAHAPHAHAPYVRAPQPADAASGRPSMAAPRPAHGLKPGLKPGAKPGRGPGIIIVPQSLTSVVNMWNAQQLLKDKRYVPPLEVKQSGETKPAYVKLLHQFEDGTQGQFLITDAPLKLSKAEWDQVVCVFVQGVTWQFKDWPFESEVELFTKNVPVTTVERLRQLGQRLLRQLSRTFFTSCARRVPAFPRRAQKPDRQGMACARVTALQAANKAARNRRDHYALLAGNAQTHRMPQAAPTHQTGAPLSCSARGATFPVLHSGALHSTTLAARNRFRLQCLIFSYALPFGSVVETLLGKL</sequence>
<protein>
    <recommendedName>
        <fullName evidence="9">Cell division control protein 73 C-terminal domain-containing protein</fullName>
    </recommendedName>
</protein>
<keyword evidence="3" id="KW-0804">Transcription</keyword>
<feature type="region of interest" description="Disordered" evidence="5">
    <location>
        <begin position="298"/>
        <end position="326"/>
    </location>
</feature>
<evidence type="ECO:0000256" key="3">
    <source>
        <dbReference type="ARBA" id="ARBA00023163"/>
    </source>
</evidence>
<comment type="similarity">
    <text evidence="2">Belongs to the CDC73 family.</text>
</comment>
<organism evidence="8">
    <name type="scientific">Chrysotila carterae</name>
    <name type="common">Marine alga</name>
    <name type="synonym">Syracosphaera carterae</name>
    <dbReference type="NCBI Taxonomy" id="13221"/>
    <lineage>
        <taxon>Eukaryota</taxon>
        <taxon>Haptista</taxon>
        <taxon>Haptophyta</taxon>
        <taxon>Prymnesiophyceae</taxon>
        <taxon>Isochrysidales</taxon>
        <taxon>Isochrysidaceae</taxon>
        <taxon>Chrysotila</taxon>
    </lineage>
</organism>
<gene>
    <name evidence="8" type="ORF">PCAR00345_LOCUS9891</name>
</gene>
<feature type="domain" description="Paf1 complex subunit Cdc73 N-terminal" evidence="7">
    <location>
        <begin position="4"/>
        <end position="298"/>
    </location>
</feature>
<evidence type="ECO:0000259" key="7">
    <source>
        <dbReference type="Pfam" id="PF16050"/>
    </source>
</evidence>
<dbReference type="Pfam" id="PF16050">
    <property type="entry name" value="CDC73_N"/>
    <property type="match status" value="1"/>
</dbReference>
<comment type="subcellular location">
    <subcellularLocation>
        <location evidence="1">Nucleus</location>
    </subcellularLocation>
</comment>
<feature type="region of interest" description="Disordered" evidence="5">
    <location>
        <begin position="184"/>
        <end position="207"/>
    </location>
</feature>
<evidence type="ECO:0000259" key="6">
    <source>
        <dbReference type="Pfam" id="PF05179"/>
    </source>
</evidence>
<evidence type="ECO:0000256" key="5">
    <source>
        <dbReference type="SAM" id="MobiDB-lite"/>
    </source>
</evidence>
<dbReference type="InterPro" id="IPR031336">
    <property type="entry name" value="CDC73_C"/>
</dbReference>
<dbReference type="PANTHER" id="PTHR12466:SF8">
    <property type="entry name" value="PARAFIBROMIN"/>
    <property type="match status" value="1"/>
</dbReference>
<feature type="domain" description="Cell division control protein 73 C-terminal" evidence="6">
    <location>
        <begin position="335"/>
        <end position="434"/>
    </location>
</feature>
<dbReference type="Pfam" id="PF05179">
    <property type="entry name" value="CDC73_C"/>
    <property type="match status" value="1"/>
</dbReference>
<name>A0A7S4EW53_CHRCT</name>
<keyword evidence="4" id="KW-0539">Nucleus</keyword>
<evidence type="ECO:0000256" key="4">
    <source>
        <dbReference type="ARBA" id="ARBA00023242"/>
    </source>
</evidence>
<accession>A0A7S4EW53</accession>
<evidence type="ECO:0008006" key="9">
    <source>
        <dbReference type="Google" id="ProtNLM"/>
    </source>
</evidence>
<dbReference type="AlphaFoldDB" id="A0A7S4EW53"/>